<dbReference type="PANTHER" id="PTHR19446">
    <property type="entry name" value="REVERSE TRANSCRIPTASES"/>
    <property type="match status" value="1"/>
</dbReference>
<dbReference type="GO" id="GO:0071897">
    <property type="term" value="P:DNA biosynthetic process"/>
    <property type="evidence" value="ECO:0007669"/>
    <property type="project" value="UniProtKB-ARBA"/>
</dbReference>
<comment type="caution">
    <text evidence="3">The sequence shown here is derived from an EMBL/GenBank/DDBJ whole genome shotgun (WGS) entry which is preliminary data.</text>
</comment>
<dbReference type="EMBL" id="BPLR01009166">
    <property type="protein sequence ID" value="GIY30009.1"/>
    <property type="molecule type" value="Genomic_DNA"/>
</dbReference>
<dbReference type="PROSITE" id="PS50878">
    <property type="entry name" value="RT_POL"/>
    <property type="match status" value="1"/>
</dbReference>
<dbReference type="AlphaFoldDB" id="A0AAV4SAL7"/>
<dbReference type="SUPFAM" id="SSF56672">
    <property type="entry name" value="DNA/RNA polymerases"/>
    <property type="match status" value="1"/>
</dbReference>
<keyword evidence="4" id="KW-1185">Reference proteome</keyword>
<feature type="region of interest" description="Disordered" evidence="1">
    <location>
        <begin position="1"/>
        <end position="21"/>
    </location>
</feature>
<dbReference type="InterPro" id="IPR000477">
    <property type="entry name" value="RT_dom"/>
</dbReference>
<dbReference type="Gene3D" id="3.30.70.270">
    <property type="match status" value="1"/>
</dbReference>
<evidence type="ECO:0000313" key="3">
    <source>
        <dbReference type="EMBL" id="GIY30009.1"/>
    </source>
</evidence>
<reference evidence="3 4" key="1">
    <citation type="submission" date="2021-06" db="EMBL/GenBank/DDBJ databases">
        <title>Caerostris extrusa draft genome.</title>
        <authorList>
            <person name="Kono N."/>
            <person name="Arakawa K."/>
        </authorList>
    </citation>
    <scope>NUCLEOTIDE SEQUENCE [LARGE SCALE GENOMIC DNA]</scope>
</reference>
<evidence type="ECO:0000313" key="4">
    <source>
        <dbReference type="Proteomes" id="UP001054945"/>
    </source>
</evidence>
<protein>
    <submittedName>
        <fullName evidence="3">Retrovirus-related Pol polyprotein from type-2 retrotransposable element R2DM</fullName>
    </submittedName>
</protein>
<proteinExistence type="predicted"/>
<evidence type="ECO:0000256" key="1">
    <source>
        <dbReference type="SAM" id="MobiDB-lite"/>
    </source>
</evidence>
<evidence type="ECO:0000259" key="2">
    <source>
        <dbReference type="PROSITE" id="PS50878"/>
    </source>
</evidence>
<sequence length="280" mass="30449">MYSVPPGSTPLEEIYHHPDPQGWRPGSCQTGDRSLFQTLPTRLLPNAWLRDFPTGVRDSMSSPHCQKGFMPFDGVLEHNFLVQQAMERARSTKRDICFLDVTNAFGALPHSAIFNALRGNGVGETFVRLVEDIYTGSSTSILTEEGVSPYIPISSGVKQGCPLSGLLFNIAIDPVLREIQGSSASHKILAFADDLCLIANSPDELQLGLDSVQLLLGKLHLHLNPGKSFSFHLHGATPVGVSTQNSFLVPTGLPPFGRRVSPLFGETGWFQPSTGLLIDK</sequence>
<organism evidence="3 4">
    <name type="scientific">Caerostris extrusa</name>
    <name type="common">Bark spider</name>
    <name type="synonym">Caerostris bankana</name>
    <dbReference type="NCBI Taxonomy" id="172846"/>
    <lineage>
        <taxon>Eukaryota</taxon>
        <taxon>Metazoa</taxon>
        <taxon>Ecdysozoa</taxon>
        <taxon>Arthropoda</taxon>
        <taxon>Chelicerata</taxon>
        <taxon>Arachnida</taxon>
        <taxon>Araneae</taxon>
        <taxon>Araneomorphae</taxon>
        <taxon>Entelegynae</taxon>
        <taxon>Araneoidea</taxon>
        <taxon>Araneidae</taxon>
        <taxon>Caerostris</taxon>
    </lineage>
</organism>
<dbReference type="InterPro" id="IPR043128">
    <property type="entry name" value="Rev_trsase/Diguanyl_cyclase"/>
</dbReference>
<name>A0AAV4SAL7_CAEEX</name>
<accession>A0AAV4SAL7</accession>
<gene>
    <name evidence="3" type="primary">pol</name>
    <name evidence="3" type="ORF">CEXT_464771</name>
</gene>
<dbReference type="InterPro" id="IPR043502">
    <property type="entry name" value="DNA/RNA_pol_sf"/>
</dbReference>
<feature type="domain" description="Reverse transcriptase" evidence="2">
    <location>
        <begin position="1"/>
        <end position="243"/>
    </location>
</feature>
<dbReference type="Pfam" id="PF00078">
    <property type="entry name" value="RVT_1"/>
    <property type="match status" value="1"/>
</dbReference>
<dbReference type="Proteomes" id="UP001054945">
    <property type="component" value="Unassembled WGS sequence"/>
</dbReference>